<reference evidence="8" key="1">
    <citation type="submission" date="2020-10" db="EMBL/GenBank/DDBJ databases">
        <authorList>
            <person name="Gilroy R."/>
        </authorList>
    </citation>
    <scope>NUCLEOTIDE SEQUENCE</scope>
    <source>
        <strain evidence="8">ChiBcolR7-354</strain>
    </source>
</reference>
<proteinExistence type="inferred from homology"/>
<dbReference type="InterPro" id="IPR051010">
    <property type="entry name" value="BCAA_transport"/>
</dbReference>
<keyword evidence="4" id="KW-0029">Amino-acid transport</keyword>
<reference evidence="8" key="2">
    <citation type="journal article" date="2021" name="PeerJ">
        <title>Extensive microbial diversity within the chicken gut microbiome revealed by metagenomics and culture.</title>
        <authorList>
            <person name="Gilroy R."/>
            <person name="Ravi A."/>
            <person name="Getino M."/>
            <person name="Pursley I."/>
            <person name="Horton D.L."/>
            <person name="Alikhan N.F."/>
            <person name="Baker D."/>
            <person name="Gharbi K."/>
            <person name="Hall N."/>
            <person name="Watson M."/>
            <person name="Adriaenssens E.M."/>
            <person name="Foster-Nyarko E."/>
            <person name="Jarju S."/>
            <person name="Secka A."/>
            <person name="Antonio M."/>
            <person name="Oren A."/>
            <person name="Chaudhuri R.R."/>
            <person name="La Ragione R."/>
            <person name="Hildebrand F."/>
            <person name="Pallen M.J."/>
        </authorList>
    </citation>
    <scope>NUCLEOTIDE SEQUENCE</scope>
    <source>
        <strain evidence="8">ChiBcolR7-354</strain>
    </source>
</reference>
<dbReference type="AlphaFoldDB" id="A0A9D0ZD77"/>
<dbReference type="Pfam" id="PF13458">
    <property type="entry name" value="Peripla_BP_6"/>
    <property type="match status" value="1"/>
</dbReference>
<dbReference type="Gene3D" id="3.40.50.2300">
    <property type="match status" value="2"/>
</dbReference>
<evidence type="ECO:0000256" key="5">
    <source>
        <dbReference type="SAM" id="MobiDB-lite"/>
    </source>
</evidence>
<evidence type="ECO:0000313" key="9">
    <source>
        <dbReference type="Proteomes" id="UP000824262"/>
    </source>
</evidence>
<gene>
    <name evidence="8" type="ORF">IAB77_02905</name>
</gene>
<evidence type="ECO:0000256" key="6">
    <source>
        <dbReference type="SAM" id="SignalP"/>
    </source>
</evidence>
<dbReference type="Proteomes" id="UP000824262">
    <property type="component" value="Unassembled WGS sequence"/>
</dbReference>
<evidence type="ECO:0000313" key="8">
    <source>
        <dbReference type="EMBL" id="HIQ78190.1"/>
    </source>
</evidence>
<comment type="caution">
    <text evidence="8">The sequence shown here is derived from an EMBL/GenBank/DDBJ whole genome shotgun (WGS) entry which is preliminary data.</text>
</comment>
<keyword evidence="3 6" id="KW-0732">Signal</keyword>
<dbReference type="CDD" id="cd06347">
    <property type="entry name" value="PBP1_ABC_LivK_ligand_binding-like"/>
    <property type="match status" value="1"/>
</dbReference>
<feature type="region of interest" description="Disordered" evidence="5">
    <location>
        <begin position="25"/>
        <end position="53"/>
    </location>
</feature>
<evidence type="ECO:0000256" key="1">
    <source>
        <dbReference type="ARBA" id="ARBA00010062"/>
    </source>
</evidence>
<dbReference type="SUPFAM" id="SSF53822">
    <property type="entry name" value="Periplasmic binding protein-like I"/>
    <property type="match status" value="1"/>
</dbReference>
<evidence type="ECO:0000256" key="3">
    <source>
        <dbReference type="ARBA" id="ARBA00022729"/>
    </source>
</evidence>
<feature type="signal peptide" evidence="6">
    <location>
        <begin position="1"/>
        <end position="19"/>
    </location>
</feature>
<sequence>MKKLISLVMVLAMCVFLLAGCGQSEEPAASDSPSEAPSEVSAEPAGDETDAEGASFMIGGVGPLTGDNAIYGTAVMNGVQIAVDEINAAGGINGYQIEYRFEDDVSDGESSVNAYNTLMDWGMQLLVGPVTTGPAISVSAEVYNDRVFALTPSASSPDVTAGKDNMFQMCFTDPNQGSGAATYMGSNMAGSKVAIIYRNDDAYSQGIRDTFVAEAANQDLEIVYEGTFTADTQADFSVQLTAAQSAGADVVFLPIYYQPASVILSQANAMGYAPTFFGVDGMDGILAMPNFDLSLAEGVMVLTPFSADATDEKTVNFVAEYNERFGETPNQFAADGYDCVYALKQALEAAGCTPDMSTEDICTAMIEQFTTMTFDGLTGTGMTWTSGGEVSKMPLAVVIQDGVYVSAENAG</sequence>
<evidence type="ECO:0000256" key="4">
    <source>
        <dbReference type="ARBA" id="ARBA00022970"/>
    </source>
</evidence>
<feature type="domain" description="Leucine-binding protein" evidence="7">
    <location>
        <begin position="58"/>
        <end position="399"/>
    </location>
</feature>
<dbReference type="PRINTS" id="PR00337">
    <property type="entry name" value="LEUILEVALBP"/>
</dbReference>
<protein>
    <submittedName>
        <fullName evidence="8">ABC transporter substrate-binding protein</fullName>
    </submittedName>
</protein>
<dbReference type="GO" id="GO:0006865">
    <property type="term" value="P:amino acid transport"/>
    <property type="evidence" value="ECO:0007669"/>
    <property type="project" value="UniProtKB-KW"/>
</dbReference>
<organism evidence="8 9">
    <name type="scientific">Candidatus Scatomorpha intestinavium</name>
    <dbReference type="NCBI Taxonomy" id="2840922"/>
    <lineage>
        <taxon>Bacteria</taxon>
        <taxon>Bacillati</taxon>
        <taxon>Bacillota</taxon>
        <taxon>Clostridia</taxon>
        <taxon>Eubacteriales</taxon>
        <taxon>Candidatus Scatomorpha</taxon>
    </lineage>
</organism>
<feature type="chain" id="PRO_5038832554" evidence="6">
    <location>
        <begin position="20"/>
        <end position="411"/>
    </location>
</feature>
<dbReference type="InterPro" id="IPR028082">
    <property type="entry name" value="Peripla_BP_I"/>
</dbReference>
<accession>A0A9D0ZD77</accession>
<evidence type="ECO:0000256" key="2">
    <source>
        <dbReference type="ARBA" id="ARBA00022448"/>
    </source>
</evidence>
<keyword evidence="2" id="KW-0813">Transport</keyword>
<dbReference type="PANTHER" id="PTHR30483:SF6">
    <property type="entry name" value="PERIPLASMIC BINDING PROTEIN OF ABC TRANSPORTER FOR NATURAL AMINO ACIDS"/>
    <property type="match status" value="1"/>
</dbReference>
<dbReference type="PROSITE" id="PS51257">
    <property type="entry name" value="PROKAR_LIPOPROTEIN"/>
    <property type="match status" value="1"/>
</dbReference>
<dbReference type="InterPro" id="IPR028081">
    <property type="entry name" value="Leu-bd"/>
</dbReference>
<feature type="compositionally biased region" description="Low complexity" evidence="5">
    <location>
        <begin position="25"/>
        <end position="44"/>
    </location>
</feature>
<name>A0A9D0ZD77_9FIRM</name>
<dbReference type="InterPro" id="IPR000709">
    <property type="entry name" value="Leu_Ile_Val-bd"/>
</dbReference>
<dbReference type="EMBL" id="DVGA01000034">
    <property type="protein sequence ID" value="HIQ78190.1"/>
    <property type="molecule type" value="Genomic_DNA"/>
</dbReference>
<dbReference type="PANTHER" id="PTHR30483">
    <property type="entry name" value="LEUCINE-SPECIFIC-BINDING PROTEIN"/>
    <property type="match status" value="1"/>
</dbReference>
<evidence type="ECO:0000259" key="7">
    <source>
        <dbReference type="Pfam" id="PF13458"/>
    </source>
</evidence>
<comment type="similarity">
    <text evidence="1">Belongs to the leucine-binding protein family.</text>
</comment>